<accession>A0A2J5I0K6</accession>
<feature type="region of interest" description="Disordered" evidence="5">
    <location>
        <begin position="1"/>
        <end position="141"/>
    </location>
</feature>
<feature type="compositionally biased region" description="Polar residues" evidence="5">
    <location>
        <begin position="700"/>
        <end position="714"/>
    </location>
</feature>
<gene>
    <name evidence="7" type="ORF">BDW42DRAFT_165182</name>
</gene>
<dbReference type="SUPFAM" id="SSF90229">
    <property type="entry name" value="CCCH zinc finger"/>
    <property type="match status" value="1"/>
</dbReference>
<dbReference type="InterPro" id="IPR019496">
    <property type="entry name" value="NUFIP1_cons_dom"/>
</dbReference>
<dbReference type="AlphaFoldDB" id="A0A2J5I0K6"/>
<name>A0A2J5I0K6_9EURO</name>
<organism evidence="7 8">
    <name type="scientific">Aspergillus taichungensis</name>
    <dbReference type="NCBI Taxonomy" id="482145"/>
    <lineage>
        <taxon>Eukaryota</taxon>
        <taxon>Fungi</taxon>
        <taxon>Dikarya</taxon>
        <taxon>Ascomycota</taxon>
        <taxon>Pezizomycotina</taxon>
        <taxon>Eurotiomycetes</taxon>
        <taxon>Eurotiomycetidae</taxon>
        <taxon>Eurotiales</taxon>
        <taxon>Aspergillaceae</taxon>
        <taxon>Aspergillus</taxon>
        <taxon>Aspergillus subgen. Circumdati</taxon>
    </lineage>
</organism>
<dbReference type="Proteomes" id="UP000235023">
    <property type="component" value="Unassembled WGS sequence"/>
</dbReference>
<evidence type="ECO:0000256" key="1">
    <source>
        <dbReference type="ARBA" id="ARBA00022723"/>
    </source>
</evidence>
<feature type="region of interest" description="Disordered" evidence="5">
    <location>
        <begin position="654"/>
        <end position="714"/>
    </location>
</feature>
<evidence type="ECO:0000256" key="5">
    <source>
        <dbReference type="SAM" id="MobiDB-lite"/>
    </source>
</evidence>
<feature type="compositionally biased region" description="Pro residues" evidence="5">
    <location>
        <begin position="9"/>
        <end position="18"/>
    </location>
</feature>
<dbReference type="Gene3D" id="4.10.1000.10">
    <property type="entry name" value="Zinc finger, CCCH-type"/>
    <property type="match status" value="1"/>
</dbReference>
<dbReference type="InterPro" id="IPR036855">
    <property type="entry name" value="Znf_CCCH_sf"/>
</dbReference>
<evidence type="ECO:0000313" key="8">
    <source>
        <dbReference type="Proteomes" id="UP000235023"/>
    </source>
</evidence>
<feature type="compositionally biased region" description="Acidic residues" evidence="5">
    <location>
        <begin position="546"/>
        <end position="558"/>
    </location>
</feature>
<keyword evidence="1 4" id="KW-0479">Metal-binding</keyword>
<feature type="compositionally biased region" description="Polar residues" evidence="5">
    <location>
        <begin position="493"/>
        <end position="514"/>
    </location>
</feature>
<evidence type="ECO:0000259" key="6">
    <source>
        <dbReference type="PROSITE" id="PS50103"/>
    </source>
</evidence>
<feature type="compositionally biased region" description="Low complexity" evidence="5">
    <location>
        <begin position="19"/>
        <end position="46"/>
    </location>
</feature>
<dbReference type="InterPro" id="IPR039136">
    <property type="entry name" value="NUFIP1-like"/>
</dbReference>
<feature type="region of interest" description="Disordered" evidence="5">
    <location>
        <begin position="172"/>
        <end position="339"/>
    </location>
</feature>
<feature type="compositionally biased region" description="Low complexity" evidence="5">
    <location>
        <begin position="673"/>
        <end position="684"/>
    </location>
</feature>
<feature type="compositionally biased region" description="Basic residues" evidence="5">
    <location>
        <begin position="282"/>
        <end position="291"/>
    </location>
</feature>
<evidence type="ECO:0000256" key="2">
    <source>
        <dbReference type="ARBA" id="ARBA00022771"/>
    </source>
</evidence>
<dbReference type="OrthoDB" id="273070at2759"/>
<dbReference type="GO" id="GO:0003723">
    <property type="term" value="F:RNA binding"/>
    <property type="evidence" value="ECO:0007669"/>
    <property type="project" value="InterPro"/>
</dbReference>
<evidence type="ECO:0000256" key="4">
    <source>
        <dbReference type="PROSITE-ProRule" id="PRU00723"/>
    </source>
</evidence>
<dbReference type="SMART" id="SM00356">
    <property type="entry name" value="ZnF_C3H1"/>
    <property type="match status" value="1"/>
</dbReference>
<keyword evidence="3 4" id="KW-0862">Zinc</keyword>
<sequence length="714" mass="76460">MNTPGGFSFPPPPPPPPTSQQQQQGQQSYGQTGGYSAQYGSNYNNGQRGGRGGGGGHRGRGRGYGNRGGRGGHYMSQAAAPPSTGYAPMNYAGYQPQSLGSSSPGMPTPQFNVPTPIPNFQNARNPAVPSPQPYSQAPAVHAASYSAQPGYGAAYTPPNTQPATPYHAMATNHHAAPPMQSPMMGPPMRWGFENPAPLPGSFPGNQRGNHRGNQRGPRQANAHPHHAAAGGRPLHQPNKRDHNSAFGKPQSTKPRIPAPPPVPSFGSPLPSKPPPPVDATRKPKKKKRKHNQLGLTPKTEEHESSDEEDDADEESRLASGASDGPAVLQISYRGRTSTLQSAADIAAWIAERKKKFPTQARVAEKQKVMEEAKKAREEVQRQNQARKQEARQQQKDARAQKAQEKQSREEPATVAGDPVDAAEKAKQKADKLRRKLMKEQKRVEKAEADAERARMRVEQLQKGVASGLETGEDATQPVAATRLDTDRALPSDDNPQPTNGLSTGTLPQSATISGETPGIPDDAESAISSDSSDSDDWTSSSGSDESSSDSEDSDDDSAPEQATSRREGPERVPPPPREAKKAICHNFARRGHCIRGHKCKYLHETPERGAKPKQQPVPEKQGRKGLLQALLDRQKADDDRKVMEAIMWLGENGKLDAPEGEQASQPAVVDNITTTNNNNNSSNSPDQGTGQVANEHGSGTVPSASLDTPAATTV</sequence>
<dbReference type="EMBL" id="KZ559520">
    <property type="protein sequence ID" value="PLN83323.1"/>
    <property type="molecule type" value="Genomic_DNA"/>
</dbReference>
<dbReference type="GO" id="GO:0000492">
    <property type="term" value="P:box C/D snoRNP assembly"/>
    <property type="evidence" value="ECO:0007669"/>
    <property type="project" value="TreeGrafter"/>
</dbReference>
<dbReference type="Pfam" id="PF10453">
    <property type="entry name" value="NUFIP1"/>
    <property type="match status" value="1"/>
</dbReference>
<dbReference type="CDD" id="cd06503">
    <property type="entry name" value="ATP-synt_Fo_b"/>
    <property type="match status" value="1"/>
</dbReference>
<feature type="zinc finger region" description="C3H1-type" evidence="4">
    <location>
        <begin position="578"/>
        <end position="606"/>
    </location>
</feature>
<proteinExistence type="predicted"/>
<feature type="domain" description="C3H1-type" evidence="6">
    <location>
        <begin position="578"/>
        <end position="606"/>
    </location>
</feature>
<feature type="compositionally biased region" description="Basic and acidic residues" evidence="5">
    <location>
        <begin position="362"/>
        <end position="411"/>
    </location>
</feature>
<feature type="compositionally biased region" description="Acidic residues" evidence="5">
    <location>
        <begin position="303"/>
        <end position="313"/>
    </location>
</feature>
<keyword evidence="8" id="KW-1185">Reference proteome</keyword>
<feature type="compositionally biased region" description="Basic and acidic residues" evidence="5">
    <location>
        <begin position="421"/>
        <end position="430"/>
    </location>
</feature>
<evidence type="ECO:0000256" key="3">
    <source>
        <dbReference type="ARBA" id="ARBA00022833"/>
    </source>
</evidence>
<protein>
    <recommendedName>
        <fullName evidence="6">C3H1-type domain-containing protein</fullName>
    </recommendedName>
</protein>
<evidence type="ECO:0000313" key="7">
    <source>
        <dbReference type="EMBL" id="PLN83323.1"/>
    </source>
</evidence>
<feature type="compositionally biased region" description="Low complexity" evidence="5">
    <location>
        <begin position="525"/>
        <end position="545"/>
    </location>
</feature>
<feature type="region of interest" description="Disordered" evidence="5">
    <location>
        <begin position="603"/>
        <end position="624"/>
    </location>
</feature>
<dbReference type="PANTHER" id="PTHR13309:SF0">
    <property type="entry name" value="FMR1-INTERACTING PROTEIN NUFIP1"/>
    <property type="match status" value="1"/>
</dbReference>
<dbReference type="PANTHER" id="PTHR13309">
    <property type="entry name" value="NUCLEAR FRAGILE X MENTAL RETARDATION PROTEIN INTERACTING PROTEIN 1"/>
    <property type="match status" value="1"/>
</dbReference>
<feature type="region of interest" description="Disordered" evidence="5">
    <location>
        <begin position="356"/>
        <end position="582"/>
    </location>
</feature>
<reference evidence="8" key="1">
    <citation type="submission" date="2017-12" db="EMBL/GenBank/DDBJ databases">
        <authorList>
            <consortium name="DOE Joint Genome Institute"/>
            <person name="Mondo S.J."/>
            <person name="Kjaerbolling I."/>
            <person name="Vesth T.C."/>
            <person name="Frisvad J.C."/>
            <person name="Nybo J.L."/>
            <person name="Theobald S."/>
            <person name="Kuo A."/>
            <person name="Bowyer P."/>
            <person name="Matsuda Y."/>
            <person name="Lyhne E.K."/>
            <person name="Kogle M.E."/>
            <person name="Clum A."/>
            <person name="Lipzen A."/>
            <person name="Salamov A."/>
            <person name="Ngan C.Y."/>
            <person name="Daum C."/>
            <person name="Chiniquy J."/>
            <person name="Barry K."/>
            <person name="LaButti K."/>
            <person name="Haridas S."/>
            <person name="Simmons B.A."/>
            <person name="Magnuson J.K."/>
            <person name="Mortensen U.H."/>
            <person name="Larsen T.O."/>
            <person name="Grigoriev I.V."/>
            <person name="Baker S.E."/>
            <person name="Andersen M.R."/>
            <person name="Nordberg H.P."/>
            <person name="Cantor M.N."/>
            <person name="Hua S.X."/>
        </authorList>
    </citation>
    <scope>NUCLEOTIDE SEQUENCE [LARGE SCALE GENOMIC DNA]</scope>
    <source>
        <strain evidence="8">IBT 19404</strain>
    </source>
</reference>
<keyword evidence="2 4" id="KW-0863">Zinc-finger</keyword>
<feature type="compositionally biased region" description="Polar residues" evidence="5">
    <location>
        <begin position="95"/>
        <end position="124"/>
    </location>
</feature>
<dbReference type="InterPro" id="IPR000571">
    <property type="entry name" value="Znf_CCCH"/>
</dbReference>
<feature type="compositionally biased region" description="Low complexity" evidence="5">
    <location>
        <begin position="177"/>
        <end position="188"/>
    </location>
</feature>
<feature type="compositionally biased region" description="Basic and acidic residues" evidence="5">
    <location>
        <begin position="437"/>
        <end position="459"/>
    </location>
</feature>
<dbReference type="GO" id="GO:0008270">
    <property type="term" value="F:zinc ion binding"/>
    <property type="evidence" value="ECO:0007669"/>
    <property type="project" value="UniProtKB-KW"/>
</dbReference>
<dbReference type="PROSITE" id="PS50103">
    <property type="entry name" value="ZF_C3H1"/>
    <property type="match status" value="1"/>
</dbReference>
<dbReference type="Pfam" id="PF00642">
    <property type="entry name" value="zf-CCCH"/>
    <property type="match status" value="1"/>
</dbReference>
<dbReference type="GO" id="GO:0005634">
    <property type="term" value="C:nucleus"/>
    <property type="evidence" value="ECO:0007669"/>
    <property type="project" value="TreeGrafter"/>
</dbReference>
<feature type="compositionally biased region" description="Gly residues" evidence="5">
    <location>
        <begin position="47"/>
        <end position="72"/>
    </location>
</feature>